<gene>
    <name evidence="3" type="ORF">RB624_12685</name>
</gene>
<keyword evidence="4" id="KW-1185">Reference proteome</keyword>
<dbReference type="RefSeq" id="WP_307779281.1">
    <property type="nucleotide sequence ID" value="NZ_JAVFKP010000002.1"/>
</dbReference>
<comment type="caution">
    <text evidence="3">The sequence shown here is derived from an EMBL/GenBank/DDBJ whole genome shotgun (WGS) entry which is preliminary data.</text>
</comment>
<dbReference type="PANTHER" id="PTHR30160">
    <property type="entry name" value="TETRAACYLDISACCHARIDE 4'-KINASE-RELATED"/>
    <property type="match status" value="1"/>
</dbReference>
<dbReference type="EMBL" id="JAVFKP010000002">
    <property type="protein sequence ID" value="MDQ4626744.1"/>
    <property type="molecule type" value="Genomic_DNA"/>
</dbReference>
<accession>A0ABU0XT89</accession>
<organism evidence="3 4">
    <name type="scientific">Janthinobacterium lividum</name>
    <dbReference type="NCBI Taxonomy" id="29581"/>
    <lineage>
        <taxon>Bacteria</taxon>
        <taxon>Pseudomonadati</taxon>
        <taxon>Pseudomonadota</taxon>
        <taxon>Betaproteobacteria</taxon>
        <taxon>Burkholderiales</taxon>
        <taxon>Oxalobacteraceae</taxon>
        <taxon>Janthinobacterium</taxon>
    </lineage>
</organism>
<proteinExistence type="predicted"/>
<evidence type="ECO:0000256" key="2">
    <source>
        <dbReference type="ARBA" id="ARBA00022679"/>
    </source>
</evidence>
<dbReference type="CDD" id="cd03789">
    <property type="entry name" value="GT9_LPS_heptosyltransferase"/>
    <property type="match status" value="1"/>
</dbReference>
<dbReference type="InterPro" id="IPR051199">
    <property type="entry name" value="LPS_LOS_Heptosyltrfase"/>
</dbReference>
<evidence type="ECO:0000313" key="4">
    <source>
        <dbReference type="Proteomes" id="UP001237592"/>
    </source>
</evidence>
<dbReference type="InterPro" id="IPR002201">
    <property type="entry name" value="Glyco_trans_9"/>
</dbReference>
<name>A0ABU0XT89_9BURK</name>
<keyword evidence="2" id="KW-0808">Transferase</keyword>
<dbReference type="PANTHER" id="PTHR30160:SF1">
    <property type="entry name" value="LIPOPOLYSACCHARIDE 1,2-N-ACETYLGLUCOSAMINETRANSFERASE-RELATED"/>
    <property type="match status" value="1"/>
</dbReference>
<dbReference type="Proteomes" id="UP001237592">
    <property type="component" value="Unassembled WGS sequence"/>
</dbReference>
<sequence>MERGNTKLKFFDKYLGPILLAGLLPLRLFRTTSAPHKINSAALLKTAAIGDTVLLSAAITDLRIANPDMQIVLFTGASNFEFSKLLSGVEVVKLPLTNPLAALKLIRSRHFDAFIDFDSWPRISSLMAALSHAKIRVGFKTAHQHRHFMQDIAVVHRADQHELENYRDLLRALSIPTISLPQQLRHGWEKDGNNIVFHMWPSGTQSHLKEWSTEKWIRLANRLLASGDYSFVLTGGREDVAKCAMVLDALPQSLRSKFTSHAGSSFGETLRLLQQAALLVSVNTGIMHVGAAMGVPTVGLHGPTDPRRWGPIGKRTHSILSSNKGAGSLNLGFEYTTETDYMSGIDDNEVLSVCCELLKS</sequence>
<protein>
    <submittedName>
        <fullName evidence="3">Glycosyltransferase family 9 protein</fullName>
    </submittedName>
</protein>
<evidence type="ECO:0000256" key="1">
    <source>
        <dbReference type="ARBA" id="ARBA00022676"/>
    </source>
</evidence>
<dbReference type="Pfam" id="PF01075">
    <property type="entry name" value="Glyco_transf_9"/>
    <property type="match status" value="1"/>
</dbReference>
<evidence type="ECO:0000313" key="3">
    <source>
        <dbReference type="EMBL" id="MDQ4626744.1"/>
    </source>
</evidence>
<dbReference type="SUPFAM" id="SSF53756">
    <property type="entry name" value="UDP-Glycosyltransferase/glycogen phosphorylase"/>
    <property type="match status" value="1"/>
</dbReference>
<keyword evidence="1" id="KW-0328">Glycosyltransferase</keyword>
<dbReference type="Gene3D" id="3.40.50.2000">
    <property type="entry name" value="Glycogen Phosphorylase B"/>
    <property type="match status" value="2"/>
</dbReference>
<reference evidence="3 4" key="1">
    <citation type="submission" date="2023-08" db="EMBL/GenBank/DDBJ databases">
        <title>Draft genome sequence of Janthinobacterium lividum.</title>
        <authorList>
            <person name="Chun B.H."/>
            <person name="Lee Y."/>
        </authorList>
    </citation>
    <scope>NUCLEOTIDE SEQUENCE [LARGE SCALE GENOMIC DNA]</scope>
    <source>
        <strain evidence="3 4">AMJK</strain>
    </source>
</reference>